<gene>
    <name evidence="7" type="ORF">GM31_23645</name>
</gene>
<dbReference type="GO" id="GO:0043709">
    <property type="term" value="P:cell adhesion involved in single-species biofilm formation"/>
    <property type="evidence" value="ECO:0007669"/>
    <property type="project" value="TreeGrafter"/>
</dbReference>
<feature type="chain" id="PRO_5005539504" description="Fimbrial-type adhesion domain-containing protein" evidence="5">
    <location>
        <begin position="24"/>
        <end position="180"/>
    </location>
</feature>
<dbReference type="PANTHER" id="PTHR33420">
    <property type="entry name" value="FIMBRIAL SUBUNIT ELFA-RELATED"/>
    <property type="match status" value="1"/>
</dbReference>
<dbReference type="OrthoDB" id="6466381at2"/>
<evidence type="ECO:0000256" key="3">
    <source>
        <dbReference type="ARBA" id="ARBA00022729"/>
    </source>
</evidence>
<dbReference type="Pfam" id="PF00419">
    <property type="entry name" value="Fimbrial"/>
    <property type="match status" value="1"/>
</dbReference>
<dbReference type="SUPFAM" id="SSF49401">
    <property type="entry name" value="Bacterial adhesins"/>
    <property type="match status" value="1"/>
</dbReference>
<name>A0A0L0GU39_9ENTR</name>
<evidence type="ECO:0000313" key="7">
    <source>
        <dbReference type="EMBL" id="KNC92354.1"/>
    </source>
</evidence>
<protein>
    <recommendedName>
        <fullName evidence="6">Fimbrial-type adhesion domain-containing protein</fullName>
    </recommendedName>
</protein>
<dbReference type="InterPro" id="IPR008966">
    <property type="entry name" value="Adhesion_dom_sf"/>
</dbReference>
<evidence type="ECO:0000256" key="2">
    <source>
        <dbReference type="ARBA" id="ARBA00006671"/>
    </source>
</evidence>
<dbReference type="InterPro" id="IPR000259">
    <property type="entry name" value="Adhesion_dom_fimbrial"/>
</dbReference>
<feature type="domain" description="Fimbrial-type adhesion" evidence="6">
    <location>
        <begin position="33"/>
        <end position="179"/>
    </location>
</feature>
<sequence>MKLSKMTLCLASAAFMLSANAFAAGDNTSGSLHATGQILDATCTIATNDLNQSIQLGDIPVADIAAVAPLTMVKQQDINFTFTNCPTSLTSLGVRFNYTADPAGNYLPNTGDATGALVGISSSHNNDALASGAVVTSDDYDSAAGGDATVHAKANVYRIGSDAPTEGTIDSISQVVVAYN</sequence>
<evidence type="ECO:0000256" key="1">
    <source>
        <dbReference type="ARBA" id="ARBA00004561"/>
    </source>
</evidence>
<comment type="similarity">
    <text evidence="2">Belongs to the fimbrial protein family.</text>
</comment>
<accession>A0A0L0GU39</accession>
<dbReference type="PANTHER" id="PTHR33420:SF3">
    <property type="entry name" value="FIMBRIAL SUBUNIT ELFA"/>
    <property type="match status" value="1"/>
</dbReference>
<keyword evidence="8" id="KW-1185">Reference proteome</keyword>
<proteinExistence type="inferred from homology"/>
<evidence type="ECO:0000256" key="4">
    <source>
        <dbReference type="ARBA" id="ARBA00023263"/>
    </source>
</evidence>
<dbReference type="EMBL" id="JNGI01000095">
    <property type="protein sequence ID" value="KNC92354.1"/>
    <property type="molecule type" value="Genomic_DNA"/>
</dbReference>
<dbReference type="InterPro" id="IPR036937">
    <property type="entry name" value="Adhesion_dom_fimbrial_sf"/>
</dbReference>
<dbReference type="GO" id="GO:0009289">
    <property type="term" value="C:pilus"/>
    <property type="evidence" value="ECO:0007669"/>
    <property type="project" value="UniProtKB-SubCell"/>
</dbReference>
<evidence type="ECO:0000313" key="8">
    <source>
        <dbReference type="Proteomes" id="UP000037393"/>
    </source>
</evidence>
<evidence type="ECO:0000259" key="6">
    <source>
        <dbReference type="Pfam" id="PF00419"/>
    </source>
</evidence>
<dbReference type="AlphaFoldDB" id="A0A0L0GU39"/>
<dbReference type="PATRIC" id="fig|379893.4.peg.4792"/>
<dbReference type="InterPro" id="IPR050263">
    <property type="entry name" value="Bact_Fimbrial_Adh_Pro"/>
</dbReference>
<comment type="caution">
    <text evidence="7">The sequence shown here is derived from an EMBL/GenBank/DDBJ whole genome shotgun (WGS) entry which is preliminary data.</text>
</comment>
<dbReference type="Gene3D" id="2.60.40.1090">
    <property type="entry name" value="Fimbrial-type adhesion domain"/>
    <property type="match status" value="1"/>
</dbReference>
<feature type="signal peptide" evidence="5">
    <location>
        <begin position="1"/>
        <end position="23"/>
    </location>
</feature>
<keyword evidence="4" id="KW-0281">Fimbrium</keyword>
<keyword evidence="3 5" id="KW-0732">Signal</keyword>
<organism evidence="7 8">
    <name type="scientific">Trabulsiella odontotermitis</name>
    <dbReference type="NCBI Taxonomy" id="379893"/>
    <lineage>
        <taxon>Bacteria</taxon>
        <taxon>Pseudomonadati</taxon>
        <taxon>Pseudomonadota</taxon>
        <taxon>Gammaproteobacteria</taxon>
        <taxon>Enterobacterales</taxon>
        <taxon>Enterobacteriaceae</taxon>
        <taxon>Trabulsiella</taxon>
    </lineage>
</organism>
<dbReference type="Proteomes" id="UP000037393">
    <property type="component" value="Unassembled WGS sequence"/>
</dbReference>
<evidence type="ECO:0000256" key="5">
    <source>
        <dbReference type="SAM" id="SignalP"/>
    </source>
</evidence>
<reference evidence="7 8" key="1">
    <citation type="journal article" date="2015" name="Appl. Environ. Microbiol.">
        <title>The Enterobacterium Trabulsiella odontotermitis Presents Novel Adaptations Related to Its Association with Fungus-Growing Termites.</title>
        <authorList>
            <person name="Sapountzis P."/>
            <person name="Gruntjes T."/>
            <person name="Otani S."/>
            <person name="Estevez J."/>
            <person name="da Costa R.R."/>
            <person name="Plunkett G.3rd."/>
            <person name="Perna N.T."/>
            <person name="Poulsen M."/>
        </authorList>
    </citation>
    <scope>NUCLEOTIDE SEQUENCE [LARGE SCALE GENOMIC DNA]</scope>
    <source>
        <strain evidence="7 8">12</strain>
    </source>
</reference>
<comment type="subcellular location">
    <subcellularLocation>
        <location evidence="1">Fimbrium</location>
    </subcellularLocation>
</comment>
<dbReference type="RefSeq" id="WP_049857441.1">
    <property type="nucleotide sequence ID" value="NZ_JNGI01000095.1"/>
</dbReference>